<dbReference type="Proteomes" id="UP000631114">
    <property type="component" value="Unassembled WGS sequence"/>
</dbReference>
<dbReference type="Gene3D" id="3.20.80.10">
    <property type="entry name" value="Regulatory factor, effector binding domain"/>
    <property type="match status" value="1"/>
</dbReference>
<dbReference type="OrthoDB" id="6424451at2759"/>
<reference evidence="2 3" key="1">
    <citation type="submission" date="2020-10" db="EMBL/GenBank/DDBJ databases">
        <title>The Coptis chinensis genome and diversification of protoberbering-type alkaloids.</title>
        <authorList>
            <person name="Wang B."/>
            <person name="Shu S."/>
            <person name="Song C."/>
            <person name="Liu Y."/>
        </authorList>
    </citation>
    <scope>NUCLEOTIDE SEQUENCE [LARGE SCALE GENOMIC DNA]</scope>
    <source>
        <strain evidence="2">HL-2020</strain>
        <tissue evidence="2">Leaf</tissue>
    </source>
</reference>
<evidence type="ECO:0000256" key="1">
    <source>
        <dbReference type="ARBA" id="ARBA00009817"/>
    </source>
</evidence>
<gene>
    <name evidence="2" type="ORF">IFM89_038015</name>
</gene>
<dbReference type="Pfam" id="PF04832">
    <property type="entry name" value="SOUL"/>
    <property type="match status" value="1"/>
</dbReference>
<organism evidence="2 3">
    <name type="scientific">Coptis chinensis</name>
    <dbReference type="NCBI Taxonomy" id="261450"/>
    <lineage>
        <taxon>Eukaryota</taxon>
        <taxon>Viridiplantae</taxon>
        <taxon>Streptophyta</taxon>
        <taxon>Embryophyta</taxon>
        <taxon>Tracheophyta</taxon>
        <taxon>Spermatophyta</taxon>
        <taxon>Magnoliopsida</taxon>
        <taxon>Ranunculales</taxon>
        <taxon>Ranunculaceae</taxon>
        <taxon>Coptidoideae</taxon>
        <taxon>Coptis</taxon>
    </lineage>
</organism>
<evidence type="ECO:0000313" key="3">
    <source>
        <dbReference type="Proteomes" id="UP000631114"/>
    </source>
</evidence>
<dbReference type="PANTHER" id="PTHR11220:SF58">
    <property type="entry name" value="SOUL HEME-BINDING FAMILY PROTEIN"/>
    <property type="match status" value="1"/>
</dbReference>
<dbReference type="InterPro" id="IPR011256">
    <property type="entry name" value="Reg_factor_effector_dom_sf"/>
</dbReference>
<dbReference type="EMBL" id="JADFTS010000006">
    <property type="protein sequence ID" value="KAF9603832.1"/>
    <property type="molecule type" value="Genomic_DNA"/>
</dbReference>
<accession>A0A835LT22</accession>
<proteinExistence type="inferred from homology"/>
<dbReference type="AlphaFoldDB" id="A0A835LT22"/>
<protein>
    <recommendedName>
        <fullName evidence="4">SOUL heme-binding protein</fullName>
    </recommendedName>
</protein>
<name>A0A835LT22_9MAGN</name>
<sequence length="159" mass="17547">MYGKWYAASVRSVVAQVTYDPSQTKGNRDGGFSILANYIGVIGQPQNTKPEKIAMIAPVVMKSASSGQSDQKKLVTMQFVLPSKYTKFEEAPKPINEKVVIKEGGWRIHGVISFSGVATEAVVEEKVEKLMKSLEKDGYKVIGEYFIARYTLGIASFED</sequence>
<evidence type="ECO:0008006" key="4">
    <source>
        <dbReference type="Google" id="ProtNLM"/>
    </source>
</evidence>
<comment type="caution">
    <text evidence="2">The sequence shown here is derived from an EMBL/GenBank/DDBJ whole genome shotgun (WGS) entry which is preliminary data.</text>
</comment>
<dbReference type="PANTHER" id="PTHR11220">
    <property type="entry name" value="HEME-BINDING PROTEIN-RELATED"/>
    <property type="match status" value="1"/>
</dbReference>
<comment type="similarity">
    <text evidence="1">Belongs to the HEBP family.</text>
</comment>
<dbReference type="SUPFAM" id="SSF55136">
    <property type="entry name" value="Probable bacterial effector-binding domain"/>
    <property type="match status" value="1"/>
</dbReference>
<dbReference type="InterPro" id="IPR006917">
    <property type="entry name" value="SOUL_heme-bd"/>
</dbReference>
<keyword evidence="3" id="KW-1185">Reference proteome</keyword>
<evidence type="ECO:0000313" key="2">
    <source>
        <dbReference type="EMBL" id="KAF9603832.1"/>
    </source>
</evidence>